<proteinExistence type="predicted"/>
<sequence>MAGKKKARLWEESVVIGLRDMQWRLQLQNLLSREDLFKSTRARLQKQGNVIDDVALRGVIPPGFVTLDGNAESSTADVALSSTKGFCFLVEVKPSEERIRDEWKLQGKRKRKRKASVNSKAAFRTLKGLVEAFESNPADEEKSRLLRLSLRIHQVAYWEGQARGKRRKGVIKVEPYINACIRMRRIDELTSDRCIPTLEHLHYQFIVGETRDNQRLPANEMLGAAQNIQFDINYNRIIQPIKAAYGAEYTEFQEYVNWLCESCSEDGDIDQPINCIVMTSDGFLQAISSLRELSDLLKLDLSPEPGIKNPHLTHR</sequence>
<name>A0AAJ6GQ79_9XANT</name>
<evidence type="ECO:0000313" key="2">
    <source>
        <dbReference type="Proteomes" id="UP001228059"/>
    </source>
</evidence>
<evidence type="ECO:0000313" key="1">
    <source>
        <dbReference type="EMBL" id="WIX05333.1"/>
    </source>
</evidence>
<dbReference type="RefSeq" id="WP_285956513.1">
    <property type="nucleotide sequence ID" value="NZ_CP127225.1"/>
</dbReference>
<dbReference type="EMBL" id="CP127225">
    <property type="protein sequence ID" value="WIX05333.1"/>
    <property type="molecule type" value="Genomic_DNA"/>
</dbReference>
<reference evidence="1 2" key="1">
    <citation type="submission" date="2023-05" db="EMBL/GenBank/DDBJ databases">
        <title>Complete Genome Resource of Xanthomonas oryzae pv. leersiae Strain YNJC Isolated From Plateau Japonica Rice in Southwest China.</title>
        <authorList>
            <person name="Aa X."/>
            <person name="Mei L."/>
            <person name="Liu P."/>
            <person name="Yang Y."/>
            <person name="Tang C."/>
            <person name="Zhang F."/>
            <person name="Dong C."/>
            <person name="Wang B."/>
            <person name="Chen X."/>
            <person name="Dai L."/>
        </authorList>
    </citation>
    <scope>NUCLEOTIDE SEQUENCE [LARGE SCALE GENOMIC DNA]</scope>
    <source>
        <strain evidence="1 2">YNJC</strain>
    </source>
</reference>
<dbReference type="AlphaFoldDB" id="A0AAJ6GQ79"/>
<organism evidence="1 2">
    <name type="scientific">Xanthomonas oryzae pv. leersiae</name>
    <dbReference type="NCBI Taxonomy" id="3112258"/>
    <lineage>
        <taxon>Bacteria</taxon>
        <taxon>Pseudomonadati</taxon>
        <taxon>Pseudomonadota</taxon>
        <taxon>Gammaproteobacteria</taxon>
        <taxon>Lysobacterales</taxon>
        <taxon>Lysobacteraceae</taxon>
        <taxon>Xanthomonas</taxon>
    </lineage>
</organism>
<dbReference type="Proteomes" id="UP001228059">
    <property type="component" value="Chromosome"/>
</dbReference>
<gene>
    <name evidence="1" type="ORF">QN060_13820</name>
</gene>
<protein>
    <submittedName>
        <fullName evidence="1">Uncharacterized protein</fullName>
    </submittedName>
</protein>
<accession>A0AAJ6GQ79</accession>